<evidence type="ECO:0000313" key="4">
    <source>
        <dbReference type="Proteomes" id="UP000267223"/>
    </source>
</evidence>
<dbReference type="Pfam" id="PF02622">
    <property type="entry name" value="DUF179"/>
    <property type="match status" value="1"/>
</dbReference>
<keyword evidence="4" id="KW-1185">Reference proteome</keyword>
<dbReference type="AlphaFoldDB" id="A0A3M9N2S4"/>
<gene>
    <name evidence="3" type="ORF">EFY79_20865</name>
</gene>
<reference evidence="3 4" key="1">
    <citation type="submission" date="2018-11" db="EMBL/GenBank/DDBJ databases">
        <title>Draft genome sequence of Ferruginibacter sp. BO-59.</title>
        <authorList>
            <person name="Im W.T."/>
        </authorList>
    </citation>
    <scope>NUCLEOTIDE SEQUENCE [LARGE SCALE GENOMIC DNA]</scope>
    <source>
        <strain evidence="3 4">BO-59</strain>
    </source>
</reference>
<dbReference type="InterPro" id="IPR003774">
    <property type="entry name" value="AlgH-like"/>
</dbReference>
<accession>A0A3M9N2S4</accession>
<organism evidence="3 4">
    <name type="scientific">Hanamia caeni</name>
    <dbReference type="NCBI Taxonomy" id="2294116"/>
    <lineage>
        <taxon>Bacteria</taxon>
        <taxon>Pseudomonadati</taxon>
        <taxon>Bacteroidota</taxon>
        <taxon>Chitinophagia</taxon>
        <taxon>Chitinophagales</taxon>
        <taxon>Chitinophagaceae</taxon>
        <taxon>Hanamia</taxon>
    </lineage>
</organism>
<dbReference type="HAMAP" id="MF_00758">
    <property type="entry name" value="UPF0301"/>
    <property type="match status" value="1"/>
</dbReference>
<evidence type="ECO:0000256" key="2">
    <source>
        <dbReference type="HAMAP-Rule" id="MF_00758"/>
    </source>
</evidence>
<dbReference type="Proteomes" id="UP000267223">
    <property type="component" value="Unassembled WGS sequence"/>
</dbReference>
<dbReference type="RefSeq" id="WP_123122702.1">
    <property type="nucleotide sequence ID" value="NZ_RJJR01000029.1"/>
</dbReference>
<evidence type="ECO:0000256" key="1">
    <source>
        <dbReference type="ARBA" id="ARBA00009600"/>
    </source>
</evidence>
<name>A0A3M9N2S4_9BACT</name>
<dbReference type="EMBL" id="RJJR01000029">
    <property type="protein sequence ID" value="RNI32091.1"/>
    <property type="molecule type" value="Genomic_DNA"/>
</dbReference>
<sequence length="183" mass="20639">MMSPDKGTLLIANPFLKDPNFSRTVIFLCENVKEGSFGFVLNKEFNQTLDELLPDLGMPAFPVYAGGPVQLDSLHFLHQYPDLISGGIEVFDGVYWGGNFETLQIHLKNNDISKNKIRFFLGYSGWTEGQLDMELKEDSWITAMATRKIIFETSASDAWKESLNVLGGDYKMMANFPIDPQLN</sequence>
<dbReference type="SUPFAM" id="SSF143456">
    <property type="entry name" value="VC0467-like"/>
    <property type="match status" value="1"/>
</dbReference>
<comment type="caution">
    <text evidence="3">The sequence shown here is derived from an EMBL/GenBank/DDBJ whole genome shotgun (WGS) entry which is preliminary data.</text>
</comment>
<dbReference type="PANTHER" id="PTHR30327">
    <property type="entry name" value="UNCHARACTERIZED PROTEIN YQGE"/>
    <property type="match status" value="1"/>
</dbReference>
<proteinExistence type="inferred from homology"/>
<dbReference type="PANTHER" id="PTHR30327:SF1">
    <property type="entry name" value="UPF0301 PROTEIN YQGE"/>
    <property type="match status" value="1"/>
</dbReference>
<evidence type="ECO:0000313" key="3">
    <source>
        <dbReference type="EMBL" id="RNI32091.1"/>
    </source>
</evidence>
<comment type="similarity">
    <text evidence="1 2">Belongs to the UPF0301 (AlgH) family.</text>
</comment>
<protein>
    <recommendedName>
        <fullName evidence="2">UPF0301 protein EFY79_20865</fullName>
    </recommendedName>
</protein>
<dbReference type="OrthoDB" id="9807486at2"/>
<dbReference type="GO" id="GO:0005829">
    <property type="term" value="C:cytosol"/>
    <property type="evidence" value="ECO:0007669"/>
    <property type="project" value="TreeGrafter"/>
</dbReference>
<dbReference type="Gene3D" id="3.40.1740.10">
    <property type="entry name" value="VC0467-like"/>
    <property type="match status" value="1"/>
</dbReference>